<accession>A0A3B6LUR3</accession>
<sequence length="186" mass="20176">MEVVILGDPNTTSCKAAIELIKAAMRKLMPIAAVHDGMRLEDQLRDAKCKGTETSNGHAPGCGYGSDADGSRVGILKGLSAPDRKWRAGPPTNRRYTPPYDDFWVQSKKHNGVADATGTTECGTSKRTRFCSICGQTRHRSIVCPRGDLLLKPRKESKCSNMCSNLKSCISAWARLSTFGLDVLCG</sequence>
<dbReference type="Gramene" id="TraesCAD_scaffold_052770_01G000200.1">
    <property type="protein sequence ID" value="TraesCAD_scaffold_052770_01G000200.1"/>
    <property type="gene ID" value="TraesCAD_scaffold_052770_01G000200"/>
</dbReference>
<evidence type="ECO:0000313" key="2">
    <source>
        <dbReference type="Proteomes" id="UP000019116"/>
    </source>
</evidence>
<dbReference type="Gramene" id="TraesRN5B0101139900.1">
    <property type="protein sequence ID" value="TraesRN5B0101139900.1"/>
    <property type="gene ID" value="TraesRN5B0101139900"/>
</dbReference>
<dbReference type="Gramene" id="TraesCS5B03G1166300.1">
    <property type="protein sequence ID" value="TraesCS5B03G1166300.1.CDS1"/>
    <property type="gene ID" value="TraesCS5B03G1166300"/>
</dbReference>
<dbReference type="Gramene" id="TraesWEE_scaffold_051847_01G000100.1">
    <property type="protein sequence ID" value="TraesWEE_scaffold_051847_01G000100.1"/>
    <property type="gene ID" value="TraesWEE_scaffold_051847_01G000100"/>
</dbReference>
<dbReference type="Gramene" id="TraesROB_scaffold_045580_01G000200.1">
    <property type="protein sequence ID" value="TraesROB_scaffold_045580_01G000200.1"/>
    <property type="gene ID" value="TraesROB_scaffold_045580_01G000200"/>
</dbReference>
<dbReference type="OrthoDB" id="683011at2759"/>
<dbReference type="Gramene" id="TraesCLE_scaffold_047475_01G000200.1">
    <property type="protein sequence ID" value="TraesCLE_scaffold_047475_01G000200.1"/>
    <property type="gene ID" value="TraesCLE_scaffold_047475_01G000200"/>
</dbReference>
<dbReference type="AlphaFoldDB" id="A0A3B6LUR3"/>
<evidence type="ECO:0000313" key="1">
    <source>
        <dbReference type="EnsemblPlants" id="TraesCS5B02G477600.1.cds1"/>
    </source>
</evidence>
<reference evidence="1" key="2">
    <citation type="submission" date="2018-10" db="UniProtKB">
        <authorList>
            <consortium name="EnsemblPlants"/>
        </authorList>
    </citation>
    <scope>IDENTIFICATION</scope>
</reference>
<dbReference type="Gramene" id="TraesCS5B02G477600.1">
    <property type="protein sequence ID" value="TraesCS5B02G477600.1.cds1"/>
    <property type="gene ID" value="TraesCS5B02G477600"/>
</dbReference>
<organism evidence="1">
    <name type="scientific">Triticum aestivum</name>
    <name type="common">Wheat</name>
    <dbReference type="NCBI Taxonomy" id="4565"/>
    <lineage>
        <taxon>Eukaryota</taxon>
        <taxon>Viridiplantae</taxon>
        <taxon>Streptophyta</taxon>
        <taxon>Embryophyta</taxon>
        <taxon>Tracheophyta</taxon>
        <taxon>Spermatophyta</taxon>
        <taxon>Magnoliopsida</taxon>
        <taxon>Liliopsida</taxon>
        <taxon>Poales</taxon>
        <taxon>Poaceae</taxon>
        <taxon>BOP clade</taxon>
        <taxon>Pooideae</taxon>
        <taxon>Triticodae</taxon>
        <taxon>Triticeae</taxon>
        <taxon>Triticinae</taxon>
        <taxon>Triticum</taxon>
    </lineage>
</organism>
<name>A0A3B6LUR3_WHEAT</name>
<proteinExistence type="predicted"/>
<reference evidence="1" key="1">
    <citation type="submission" date="2018-08" db="EMBL/GenBank/DDBJ databases">
        <authorList>
            <person name="Rossello M."/>
        </authorList>
    </citation>
    <scope>NUCLEOTIDE SEQUENCE [LARGE SCALE GENOMIC DNA]</scope>
    <source>
        <strain evidence="1">cv. Chinese Spring</strain>
    </source>
</reference>
<dbReference type="Proteomes" id="UP000019116">
    <property type="component" value="Chromosome 5B"/>
</dbReference>
<dbReference type="STRING" id="4565.A0A3B6LUR3"/>
<dbReference type="EnsemblPlants" id="TraesCS5B02G477600.1">
    <property type="protein sequence ID" value="TraesCS5B02G477600.1.cds1"/>
    <property type="gene ID" value="TraesCS5B02G477600"/>
</dbReference>
<keyword evidence="2" id="KW-1185">Reference proteome</keyword>
<protein>
    <submittedName>
        <fullName evidence="1">Uncharacterized protein</fullName>
    </submittedName>
</protein>